<proteinExistence type="predicted"/>
<gene>
    <name evidence="1" type="ORF">ABS311_07010</name>
</gene>
<dbReference type="NCBIfam" id="NF047593">
    <property type="entry name" value="IS66_ISAeme5_TnpA"/>
    <property type="match status" value="1"/>
</dbReference>
<evidence type="ECO:0000313" key="1">
    <source>
        <dbReference type="EMBL" id="MER2491628.1"/>
    </source>
</evidence>
<evidence type="ECO:0000313" key="2">
    <source>
        <dbReference type="Proteomes" id="UP001467690"/>
    </source>
</evidence>
<evidence type="ECO:0008006" key="3">
    <source>
        <dbReference type="Google" id="ProtNLM"/>
    </source>
</evidence>
<organism evidence="1 2">
    <name type="scientific">Catenovulum sediminis</name>
    <dbReference type="NCBI Taxonomy" id="1740262"/>
    <lineage>
        <taxon>Bacteria</taxon>
        <taxon>Pseudomonadati</taxon>
        <taxon>Pseudomonadota</taxon>
        <taxon>Gammaproteobacteria</taxon>
        <taxon>Alteromonadales</taxon>
        <taxon>Alteromonadaceae</taxon>
        <taxon>Catenovulum</taxon>
    </lineage>
</organism>
<accession>A0ABV1RFC1</accession>
<dbReference type="Proteomes" id="UP001467690">
    <property type="component" value="Unassembled WGS sequence"/>
</dbReference>
<comment type="caution">
    <text evidence="1">The sequence shown here is derived from an EMBL/GenBank/DDBJ whole genome shotgun (WGS) entry which is preliminary data.</text>
</comment>
<reference evidence="1 2" key="1">
    <citation type="submission" date="2024-06" db="EMBL/GenBank/DDBJ databases">
        <authorList>
            <person name="Chen R.Y."/>
        </authorList>
    </citation>
    <scope>NUCLEOTIDE SEQUENCE [LARGE SCALE GENOMIC DNA]</scope>
    <source>
        <strain evidence="1 2">D2</strain>
    </source>
</reference>
<keyword evidence="2" id="KW-1185">Reference proteome</keyword>
<dbReference type="EMBL" id="JBELOE010000138">
    <property type="protein sequence ID" value="MER2491628.1"/>
    <property type="molecule type" value="Genomic_DNA"/>
</dbReference>
<dbReference type="RefSeq" id="WP_143869686.1">
    <property type="nucleotide sequence ID" value="NZ_CP041660.1"/>
</dbReference>
<name>A0ABV1RFC1_9ALTE</name>
<sequence>MLTAKQEYWQTHIEQWQASGLTQAAYCRQHNLCQNGLSYHKHKLANLPSHVNSVTNGFARVQVMESYTTSQPLSVHLNNGLKVSGITHQNLELVKQLAQVLS</sequence>
<protein>
    <recommendedName>
        <fullName evidence="3">Transposase</fullName>
    </recommendedName>
</protein>